<organism evidence="15 16">
    <name type="scientific">Rhynchospora pubera</name>
    <dbReference type="NCBI Taxonomy" id="906938"/>
    <lineage>
        <taxon>Eukaryota</taxon>
        <taxon>Viridiplantae</taxon>
        <taxon>Streptophyta</taxon>
        <taxon>Embryophyta</taxon>
        <taxon>Tracheophyta</taxon>
        <taxon>Spermatophyta</taxon>
        <taxon>Magnoliopsida</taxon>
        <taxon>Liliopsida</taxon>
        <taxon>Poales</taxon>
        <taxon>Cyperaceae</taxon>
        <taxon>Cyperoideae</taxon>
        <taxon>Rhynchosporeae</taxon>
        <taxon>Rhynchospora</taxon>
    </lineage>
</organism>
<feature type="binding site" evidence="11">
    <location>
        <position position="80"/>
    </location>
    <ligand>
        <name>Ca(2+)</name>
        <dbReference type="ChEBI" id="CHEBI:29108"/>
        <label>1</label>
    </ligand>
</feature>
<dbReference type="GO" id="GO:0042744">
    <property type="term" value="P:hydrogen peroxide catabolic process"/>
    <property type="evidence" value="ECO:0007669"/>
    <property type="project" value="UniProtKB-KW"/>
</dbReference>
<comment type="catalytic activity">
    <reaction evidence="1">
        <text>2 a phenolic donor + H2O2 = 2 a phenolic radical donor + 2 H2O</text>
        <dbReference type="Rhea" id="RHEA:56136"/>
        <dbReference type="ChEBI" id="CHEBI:15377"/>
        <dbReference type="ChEBI" id="CHEBI:16240"/>
        <dbReference type="ChEBI" id="CHEBI:139520"/>
        <dbReference type="ChEBI" id="CHEBI:139521"/>
        <dbReference type="EC" id="1.11.1.7"/>
    </reaction>
</comment>
<evidence type="ECO:0000256" key="10">
    <source>
        <dbReference type="PIRSR" id="PIRSR600823-1"/>
    </source>
</evidence>
<dbReference type="GO" id="GO:0140825">
    <property type="term" value="F:lactoperoxidase activity"/>
    <property type="evidence" value="ECO:0007669"/>
    <property type="project" value="UniProtKB-EC"/>
</dbReference>
<feature type="signal peptide" evidence="13">
    <location>
        <begin position="1"/>
        <end position="28"/>
    </location>
</feature>
<evidence type="ECO:0000256" key="7">
    <source>
        <dbReference type="ARBA" id="ARBA00023002"/>
    </source>
</evidence>
<name>A0AAV8EU34_9POAL</name>
<keyword evidence="7" id="KW-0560">Oxidoreductase</keyword>
<proteinExistence type="predicted"/>
<evidence type="ECO:0000256" key="8">
    <source>
        <dbReference type="ARBA" id="ARBA00023004"/>
    </source>
</evidence>
<evidence type="ECO:0000259" key="14">
    <source>
        <dbReference type="PROSITE" id="PS50873"/>
    </source>
</evidence>
<evidence type="ECO:0000256" key="4">
    <source>
        <dbReference type="ARBA" id="ARBA00022617"/>
    </source>
</evidence>
<sequence>MATQLERSIVAVSLLTLIGLLCMGGWYAENQEGNQRGALYPQFYDASCPNAKEIVESITAQAVSTEARMAASLLRLHYHDCFVKVFILYNPSFSLSLFIF</sequence>
<dbReference type="Gene3D" id="1.10.520.10">
    <property type="match status" value="1"/>
</dbReference>
<dbReference type="GO" id="GO:0046872">
    <property type="term" value="F:metal ion binding"/>
    <property type="evidence" value="ECO:0007669"/>
    <property type="project" value="UniProtKB-KW"/>
</dbReference>
<evidence type="ECO:0000256" key="1">
    <source>
        <dbReference type="ARBA" id="ARBA00000189"/>
    </source>
</evidence>
<evidence type="ECO:0000313" key="16">
    <source>
        <dbReference type="Proteomes" id="UP001140206"/>
    </source>
</evidence>
<dbReference type="PROSITE" id="PS50873">
    <property type="entry name" value="PEROXIDASE_4"/>
    <property type="match status" value="1"/>
</dbReference>
<evidence type="ECO:0000256" key="3">
    <source>
        <dbReference type="ARBA" id="ARBA00022559"/>
    </source>
</evidence>
<evidence type="ECO:0000256" key="13">
    <source>
        <dbReference type="SAM" id="SignalP"/>
    </source>
</evidence>
<feature type="binding site" evidence="11">
    <location>
        <position position="83"/>
    </location>
    <ligand>
        <name>Ca(2+)</name>
        <dbReference type="ChEBI" id="CHEBI:29108"/>
        <label>1</label>
    </ligand>
</feature>
<keyword evidence="5 11" id="KW-0479">Metal-binding</keyword>
<feature type="site" description="Transition state stabilizer" evidence="12">
    <location>
        <position position="75"/>
    </location>
</feature>
<dbReference type="EMBL" id="JAMFTS010000002">
    <property type="protein sequence ID" value="KAJ4783640.1"/>
    <property type="molecule type" value="Genomic_DNA"/>
</dbReference>
<dbReference type="PRINTS" id="PR00461">
    <property type="entry name" value="PLPEROXIDASE"/>
</dbReference>
<dbReference type="InterPro" id="IPR002016">
    <property type="entry name" value="Haem_peroxidase"/>
</dbReference>
<dbReference type="AlphaFoldDB" id="A0AAV8EU34"/>
<keyword evidence="13" id="KW-0732">Signal</keyword>
<keyword evidence="4" id="KW-0349">Heme</keyword>
<evidence type="ECO:0000313" key="15">
    <source>
        <dbReference type="EMBL" id="KAJ4783640.1"/>
    </source>
</evidence>
<evidence type="ECO:0000256" key="12">
    <source>
        <dbReference type="PIRSR" id="PIRSR600823-4"/>
    </source>
</evidence>
<comment type="cofactor">
    <cofactor evidence="11">
        <name>Ca(2+)</name>
        <dbReference type="ChEBI" id="CHEBI:29108"/>
    </cofactor>
    <text evidence="11">Binds 2 calcium ions per subunit.</text>
</comment>
<gene>
    <name evidence="15" type="ORF">LUZ62_034886</name>
</gene>
<reference evidence="15" key="1">
    <citation type="submission" date="2022-08" db="EMBL/GenBank/DDBJ databases">
        <authorList>
            <person name="Marques A."/>
        </authorList>
    </citation>
    <scope>NUCLEOTIDE SEQUENCE</scope>
    <source>
        <strain evidence="15">RhyPub2mFocal</strain>
        <tissue evidence="15">Leaves</tissue>
    </source>
</reference>
<accession>A0AAV8EU34</accession>
<comment type="caution">
    <text evidence="15">The sequence shown here is derived from an EMBL/GenBank/DDBJ whole genome shotgun (WGS) entry which is preliminary data.</text>
</comment>
<keyword evidence="6 11" id="KW-0106">Calcium</keyword>
<feature type="chain" id="PRO_5043653284" evidence="13">
    <location>
        <begin position="29"/>
        <end position="100"/>
    </location>
</feature>
<dbReference type="GO" id="GO:0020037">
    <property type="term" value="F:heme binding"/>
    <property type="evidence" value="ECO:0007669"/>
    <property type="project" value="InterPro"/>
</dbReference>
<feature type="active site" description="Proton acceptor" evidence="10">
    <location>
        <position position="79"/>
    </location>
</feature>
<evidence type="ECO:0000256" key="5">
    <source>
        <dbReference type="ARBA" id="ARBA00022723"/>
    </source>
</evidence>
<feature type="domain" description="Plant heme peroxidase family profile" evidence="14">
    <location>
        <begin position="38"/>
        <end position="84"/>
    </location>
</feature>
<dbReference type="PANTHER" id="PTHR31388:SF3">
    <property type="entry name" value="PEROXIDASE 72"/>
    <property type="match status" value="1"/>
</dbReference>
<keyword evidence="16" id="KW-1185">Reference proteome</keyword>
<dbReference type="GO" id="GO:0006979">
    <property type="term" value="P:response to oxidative stress"/>
    <property type="evidence" value="ECO:0007669"/>
    <property type="project" value="InterPro"/>
</dbReference>
<dbReference type="InterPro" id="IPR000823">
    <property type="entry name" value="Peroxidase_pln"/>
</dbReference>
<evidence type="ECO:0000256" key="11">
    <source>
        <dbReference type="PIRSR" id="PIRSR600823-3"/>
    </source>
</evidence>
<dbReference type="Proteomes" id="UP001140206">
    <property type="component" value="Chromosome 2"/>
</dbReference>
<evidence type="ECO:0000256" key="9">
    <source>
        <dbReference type="ARBA" id="ARBA00023324"/>
    </source>
</evidence>
<dbReference type="InterPro" id="IPR010255">
    <property type="entry name" value="Haem_peroxidase_sf"/>
</dbReference>
<evidence type="ECO:0000256" key="2">
    <source>
        <dbReference type="ARBA" id="ARBA00001970"/>
    </source>
</evidence>
<protein>
    <submittedName>
        <fullName evidence="15">Peroxidase</fullName>
    </submittedName>
</protein>
<keyword evidence="9" id="KW-0376">Hydrogen peroxide</keyword>
<comment type="cofactor">
    <cofactor evidence="2">
        <name>heme b</name>
        <dbReference type="ChEBI" id="CHEBI:60344"/>
    </cofactor>
</comment>
<dbReference type="SUPFAM" id="SSF48113">
    <property type="entry name" value="Heme-dependent peroxidases"/>
    <property type="match status" value="1"/>
</dbReference>
<dbReference type="PANTHER" id="PTHR31388">
    <property type="entry name" value="PEROXIDASE 72-RELATED"/>
    <property type="match status" value="1"/>
</dbReference>
<evidence type="ECO:0000256" key="6">
    <source>
        <dbReference type="ARBA" id="ARBA00022837"/>
    </source>
</evidence>
<keyword evidence="3 15" id="KW-0575">Peroxidase</keyword>
<keyword evidence="8" id="KW-0408">Iron</keyword>